<evidence type="ECO:0000313" key="2">
    <source>
        <dbReference type="EMBL" id="GAA0390834.1"/>
    </source>
</evidence>
<comment type="caution">
    <text evidence="2">The sequence shown here is derived from an EMBL/GenBank/DDBJ whole genome shotgun (WGS) entry which is preliminary data.</text>
</comment>
<sequence length="92" mass="10508">MTPVEASIYLAWGLIAYGFGLWMWSWSKALPPLVRLRYQDCGVVIVFSANLALYALRGRELGFLDWLLVILGPLFISSALWRLIRTQSFIKS</sequence>
<keyword evidence="1" id="KW-0472">Membrane</keyword>
<feature type="transmembrane region" description="Helical" evidence="1">
    <location>
        <begin position="6"/>
        <end position="26"/>
    </location>
</feature>
<organism evidence="2 3">
    <name type="scientific">Brevundimonas terrae</name>
    <dbReference type="NCBI Taxonomy" id="363631"/>
    <lineage>
        <taxon>Bacteria</taxon>
        <taxon>Pseudomonadati</taxon>
        <taxon>Pseudomonadota</taxon>
        <taxon>Alphaproteobacteria</taxon>
        <taxon>Caulobacterales</taxon>
        <taxon>Caulobacteraceae</taxon>
        <taxon>Brevundimonas</taxon>
    </lineage>
</organism>
<keyword evidence="3" id="KW-1185">Reference proteome</keyword>
<protein>
    <submittedName>
        <fullName evidence="2">Uncharacterized protein</fullName>
    </submittedName>
</protein>
<keyword evidence="1" id="KW-0812">Transmembrane</keyword>
<evidence type="ECO:0000256" key="1">
    <source>
        <dbReference type="SAM" id="Phobius"/>
    </source>
</evidence>
<feature type="transmembrane region" description="Helical" evidence="1">
    <location>
        <begin position="63"/>
        <end position="84"/>
    </location>
</feature>
<evidence type="ECO:0000313" key="3">
    <source>
        <dbReference type="Proteomes" id="UP001500791"/>
    </source>
</evidence>
<name>A0ABP3I7P2_9CAUL</name>
<gene>
    <name evidence="2" type="ORF">GCM10009093_16820</name>
</gene>
<proteinExistence type="predicted"/>
<dbReference type="EMBL" id="BAAAEJ010000007">
    <property type="protein sequence ID" value="GAA0390834.1"/>
    <property type="molecule type" value="Genomic_DNA"/>
</dbReference>
<reference evidence="3" key="1">
    <citation type="journal article" date="2019" name="Int. J. Syst. Evol. Microbiol.">
        <title>The Global Catalogue of Microorganisms (GCM) 10K type strain sequencing project: providing services to taxonomists for standard genome sequencing and annotation.</title>
        <authorList>
            <consortium name="The Broad Institute Genomics Platform"/>
            <consortium name="The Broad Institute Genome Sequencing Center for Infectious Disease"/>
            <person name="Wu L."/>
            <person name="Ma J."/>
        </authorList>
    </citation>
    <scope>NUCLEOTIDE SEQUENCE [LARGE SCALE GENOMIC DNA]</scope>
    <source>
        <strain evidence="3">JCM 13476</strain>
    </source>
</reference>
<accession>A0ABP3I7P2</accession>
<keyword evidence="1" id="KW-1133">Transmembrane helix</keyword>
<dbReference type="Proteomes" id="UP001500791">
    <property type="component" value="Unassembled WGS sequence"/>
</dbReference>